<evidence type="ECO:0000256" key="7">
    <source>
        <dbReference type="SAM" id="SignalP"/>
    </source>
</evidence>
<feature type="region of interest" description="Disordered" evidence="5">
    <location>
        <begin position="128"/>
        <end position="157"/>
    </location>
</feature>
<keyword evidence="2" id="KW-0479">Metal-binding</keyword>
<gene>
    <name evidence="9" type="ORF">E1284_08320</name>
</gene>
<proteinExistence type="predicted"/>
<dbReference type="EMBL" id="SMJW01000029">
    <property type="protein sequence ID" value="TDC17681.1"/>
    <property type="molecule type" value="Genomic_DNA"/>
</dbReference>
<organism evidence="9 10">
    <name type="scientific">Actinomadura bangladeshensis</name>
    <dbReference type="NCBI Taxonomy" id="453573"/>
    <lineage>
        <taxon>Bacteria</taxon>
        <taxon>Bacillati</taxon>
        <taxon>Actinomycetota</taxon>
        <taxon>Actinomycetes</taxon>
        <taxon>Streptosporangiales</taxon>
        <taxon>Thermomonosporaceae</taxon>
        <taxon>Actinomadura</taxon>
    </lineage>
</organism>
<dbReference type="Pfam" id="PF04234">
    <property type="entry name" value="CopC"/>
    <property type="match status" value="1"/>
</dbReference>
<dbReference type="GO" id="GO:0046688">
    <property type="term" value="P:response to copper ion"/>
    <property type="evidence" value="ECO:0007669"/>
    <property type="project" value="InterPro"/>
</dbReference>
<feature type="compositionally biased region" description="Low complexity" evidence="5">
    <location>
        <begin position="128"/>
        <end position="154"/>
    </location>
</feature>
<dbReference type="PANTHER" id="PTHR34820">
    <property type="entry name" value="INNER MEMBRANE PROTEIN YEBZ"/>
    <property type="match status" value="1"/>
</dbReference>
<dbReference type="InterPro" id="IPR032694">
    <property type="entry name" value="CopC/D"/>
</dbReference>
<dbReference type="GO" id="GO:0005507">
    <property type="term" value="F:copper ion binding"/>
    <property type="evidence" value="ECO:0007669"/>
    <property type="project" value="InterPro"/>
</dbReference>
<evidence type="ECO:0000256" key="2">
    <source>
        <dbReference type="ARBA" id="ARBA00022723"/>
    </source>
</evidence>
<dbReference type="InterPro" id="IPR014756">
    <property type="entry name" value="Ig_E-set"/>
</dbReference>
<feature type="signal peptide" evidence="7">
    <location>
        <begin position="1"/>
        <end position="33"/>
    </location>
</feature>
<keyword evidence="6" id="KW-0472">Membrane</keyword>
<comment type="subcellular location">
    <subcellularLocation>
        <location evidence="1">Cell envelope</location>
    </subcellularLocation>
</comment>
<protein>
    <submittedName>
        <fullName evidence="9">Copper resistance protein CopC</fullName>
    </submittedName>
</protein>
<dbReference type="GO" id="GO:0005886">
    <property type="term" value="C:plasma membrane"/>
    <property type="evidence" value="ECO:0007669"/>
    <property type="project" value="TreeGrafter"/>
</dbReference>
<keyword evidence="10" id="KW-1185">Reference proteome</keyword>
<evidence type="ECO:0000313" key="9">
    <source>
        <dbReference type="EMBL" id="TDC17681.1"/>
    </source>
</evidence>
<comment type="caution">
    <text evidence="9">The sequence shown here is derived from an EMBL/GenBank/DDBJ whole genome shotgun (WGS) entry which is preliminary data.</text>
</comment>
<sequence>MNIRKPRRAVRRLGVVAALALALGTVTATPALAHTRLLDSTPGKGASAESVTEIKLVFSDKISLAKVVVTDAQKKTYQSGEAERSGTTVTQKLAGPLPAGSYTVAYRVVGEDGHPIENADLTFTATGGEAAAPAPSAGAVGAEEQAGTAATTDEQPLKADQEAAEKKDSGSGKILWTLIVAGLMVGIGIGAGIVFRAQRKQRAASGRE</sequence>
<evidence type="ECO:0000256" key="4">
    <source>
        <dbReference type="ARBA" id="ARBA00023008"/>
    </source>
</evidence>
<dbReference type="RefSeq" id="WP_131938423.1">
    <property type="nucleotide sequence ID" value="NZ_BAAAMX010000058.1"/>
</dbReference>
<dbReference type="InterPro" id="IPR007348">
    <property type="entry name" value="CopC_dom"/>
</dbReference>
<dbReference type="AlphaFoldDB" id="A0A4R4P5G3"/>
<dbReference type="GO" id="GO:0030313">
    <property type="term" value="C:cell envelope"/>
    <property type="evidence" value="ECO:0007669"/>
    <property type="project" value="UniProtKB-SubCell"/>
</dbReference>
<dbReference type="GO" id="GO:0006825">
    <property type="term" value="P:copper ion transport"/>
    <property type="evidence" value="ECO:0007669"/>
    <property type="project" value="InterPro"/>
</dbReference>
<keyword evidence="3 7" id="KW-0732">Signal</keyword>
<keyword evidence="6" id="KW-0812">Transmembrane</keyword>
<evidence type="ECO:0000256" key="5">
    <source>
        <dbReference type="SAM" id="MobiDB-lite"/>
    </source>
</evidence>
<feature type="chain" id="PRO_5020529344" evidence="7">
    <location>
        <begin position="34"/>
        <end position="208"/>
    </location>
</feature>
<keyword evidence="6" id="KW-1133">Transmembrane helix</keyword>
<dbReference type="PANTHER" id="PTHR34820:SF4">
    <property type="entry name" value="INNER MEMBRANE PROTEIN YEBZ"/>
    <property type="match status" value="1"/>
</dbReference>
<accession>A0A4R4P5G3</accession>
<name>A0A4R4P5G3_9ACTN</name>
<evidence type="ECO:0000259" key="8">
    <source>
        <dbReference type="Pfam" id="PF04234"/>
    </source>
</evidence>
<evidence type="ECO:0000313" key="10">
    <source>
        <dbReference type="Proteomes" id="UP000295431"/>
    </source>
</evidence>
<feature type="transmembrane region" description="Helical" evidence="6">
    <location>
        <begin position="174"/>
        <end position="195"/>
    </location>
</feature>
<dbReference type="OrthoDB" id="5242236at2"/>
<feature type="domain" description="CopC" evidence="8">
    <location>
        <begin position="34"/>
        <end position="119"/>
    </location>
</feature>
<keyword evidence="4" id="KW-0186">Copper</keyword>
<dbReference type="InterPro" id="IPR014755">
    <property type="entry name" value="Cu-Rt/internalin_Ig-like"/>
</dbReference>
<evidence type="ECO:0000256" key="3">
    <source>
        <dbReference type="ARBA" id="ARBA00022729"/>
    </source>
</evidence>
<dbReference type="PROSITE" id="PS51318">
    <property type="entry name" value="TAT"/>
    <property type="match status" value="1"/>
</dbReference>
<evidence type="ECO:0000256" key="6">
    <source>
        <dbReference type="SAM" id="Phobius"/>
    </source>
</evidence>
<dbReference type="Proteomes" id="UP000295431">
    <property type="component" value="Unassembled WGS sequence"/>
</dbReference>
<evidence type="ECO:0000256" key="1">
    <source>
        <dbReference type="ARBA" id="ARBA00004196"/>
    </source>
</evidence>
<dbReference type="SUPFAM" id="SSF81296">
    <property type="entry name" value="E set domains"/>
    <property type="match status" value="1"/>
</dbReference>
<reference evidence="9 10" key="1">
    <citation type="submission" date="2019-03" db="EMBL/GenBank/DDBJ databases">
        <title>Draft genome sequences of novel Actinobacteria.</title>
        <authorList>
            <person name="Sahin N."/>
            <person name="Ay H."/>
            <person name="Saygin H."/>
        </authorList>
    </citation>
    <scope>NUCLEOTIDE SEQUENCE [LARGE SCALE GENOMIC DNA]</scope>
    <source>
        <strain evidence="9 10">DSM 45347</strain>
    </source>
</reference>
<dbReference type="InterPro" id="IPR006311">
    <property type="entry name" value="TAT_signal"/>
</dbReference>
<dbReference type="GO" id="GO:0042597">
    <property type="term" value="C:periplasmic space"/>
    <property type="evidence" value="ECO:0007669"/>
    <property type="project" value="InterPro"/>
</dbReference>
<dbReference type="Gene3D" id="2.60.40.1220">
    <property type="match status" value="1"/>
</dbReference>